<feature type="transmembrane region" description="Helical" evidence="6">
    <location>
        <begin position="186"/>
        <end position="202"/>
    </location>
</feature>
<dbReference type="PANTHER" id="PTHR30086:SF21">
    <property type="entry name" value="TRANSPORT PROTEIN"/>
    <property type="match status" value="1"/>
</dbReference>
<evidence type="ECO:0000256" key="1">
    <source>
        <dbReference type="ARBA" id="ARBA00004651"/>
    </source>
</evidence>
<dbReference type="GO" id="GO:0015171">
    <property type="term" value="F:amino acid transmembrane transporter activity"/>
    <property type="evidence" value="ECO:0007669"/>
    <property type="project" value="TreeGrafter"/>
</dbReference>
<accession>A0A2N8KCP1</accession>
<dbReference type="PANTHER" id="PTHR30086">
    <property type="entry name" value="ARGININE EXPORTER PROTEIN ARGO"/>
    <property type="match status" value="1"/>
</dbReference>
<evidence type="ECO:0000256" key="4">
    <source>
        <dbReference type="ARBA" id="ARBA00022989"/>
    </source>
</evidence>
<organism evidence="7 8">
    <name type="scientific">Achromobacter pulmonis</name>
    <dbReference type="NCBI Taxonomy" id="1389932"/>
    <lineage>
        <taxon>Bacteria</taxon>
        <taxon>Pseudomonadati</taxon>
        <taxon>Pseudomonadota</taxon>
        <taxon>Betaproteobacteria</taxon>
        <taxon>Burkholderiales</taxon>
        <taxon>Alcaligenaceae</taxon>
        <taxon>Achromobacter</taxon>
    </lineage>
</organism>
<protein>
    <submittedName>
        <fullName evidence="7">Lysine transporter LysE</fullName>
    </submittedName>
</protein>
<reference evidence="7 8" key="1">
    <citation type="submission" date="2018-01" db="EMBL/GenBank/DDBJ databases">
        <title>The draft genome of an aniline degradation strain ANB-1.</title>
        <authorList>
            <person name="Zhang L."/>
            <person name="Jiang J."/>
        </authorList>
    </citation>
    <scope>NUCLEOTIDE SEQUENCE [LARGE SCALE GENOMIC DNA]</scope>
    <source>
        <strain evidence="7 8">ANB-1</strain>
    </source>
</reference>
<sequence>MTELIAVALITVLAVISPGPDFAMVTRYSYLYGRRTGLTCAAGIALAVQVHVFYTMFGVSLLAHYARPVLQGIKLAGACYLIYMGWKTFFNRTPVDRDLSARPVISAWRALYDGFLTNALNPKTTLFVVSTYTQLVSPGTPLTRQFGYGLFMSFAHWAWFSVVAWSVSSPVLRRALLDHQRTADRVVGAVLMALGGALAVAQV</sequence>
<dbReference type="RefSeq" id="WP_102775197.1">
    <property type="nucleotide sequence ID" value="NZ_POQS01000007.1"/>
</dbReference>
<dbReference type="Pfam" id="PF01810">
    <property type="entry name" value="LysE"/>
    <property type="match status" value="1"/>
</dbReference>
<dbReference type="GO" id="GO:0005886">
    <property type="term" value="C:plasma membrane"/>
    <property type="evidence" value="ECO:0007669"/>
    <property type="project" value="UniProtKB-SubCell"/>
</dbReference>
<gene>
    <name evidence="7" type="ORF">C1I89_25650</name>
</gene>
<evidence type="ECO:0000313" key="7">
    <source>
        <dbReference type="EMBL" id="PND31231.1"/>
    </source>
</evidence>
<dbReference type="AlphaFoldDB" id="A0A2N8KCP1"/>
<dbReference type="EMBL" id="POQS01000007">
    <property type="protein sequence ID" value="PND31231.1"/>
    <property type="molecule type" value="Genomic_DNA"/>
</dbReference>
<keyword evidence="4 6" id="KW-1133">Transmembrane helix</keyword>
<comment type="subcellular location">
    <subcellularLocation>
        <location evidence="1">Cell membrane</location>
        <topology evidence="1">Multi-pass membrane protein</topology>
    </subcellularLocation>
</comment>
<feature type="transmembrane region" description="Helical" evidence="6">
    <location>
        <begin position="39"/>
        <end position="62"/>
    </location>
</feature>
<name>A0A2N8KCP1_9BURK</name>
<evidence type="ECO:0000256" key="5">
    <source>
        <dbReference type="ARBA" id="ARBA00023136"/>
    </source>
</evidence>
<keyword evidence="3 6" id="KW-0812">Transmembrane</keyword>
<feature type="transmembrane region" description="Helical" evidence="6">
    <location>
        <begin position="69"/>
        <end position="86"/>
    </location>
</feature>
<evidence type="ECO:0000256" key="3">
    <source>
        <dbReference type="ARBA" id="ARBA00022692"/>
    </source>
</evidence>
<keyword evidence="8" id="KW-1185">Reference proteome</keyword>
<feature type="transmembrane region" description="Helical" evidence="6">
    <location>
        <begin position="146"/>
        <end position="165"/>
    </location>
</feature>
<keyword evidence="5 6" id="KW-0472">Membrane</keyword>
<dbReference type="Proteomes" id="UP000235994">
    <property type="component" value="Unassembled WGS sequence"/>
</dbReference>
<keyword evidence="2" id="KW-1003">Cell membrane</keyword>
<proteinExistence type="predicted"/>
<comment type="caution">
    <text evidence="7">The sequence shown here is derived from an EMBL/GenBank/DDBJ whole genome shotgun (WGS) entry which is preliminary data.</text>
</comment>
<evidence type="ECO:0000313" key="8">
    <source>
        <dbReference type="Proteomes" id="UP000235994"/>
    </source>
</evidence>
<dbReference type="InterPro" id="IPR001123">
    <property type="entry name" value="LeuE-type"/>
</dbReference>
<evidence type="ECO:0000256" key="2">
    <source>
        <dbReference type="ARBA" id="ARBA00022475"/>
    </source>
</evidence>
<evidence type="ECO:0000256" key="6">
    <source>
        <dbReference type="SAM" id="Phobius"/>
    </source>
</evidence>